<feature type="compositionally biased region" description="Basic and acidic residues" evidence="1">
    <location>
        <begin position="1872"/>
        <end position="1898"/>
    </location>
</feature>
<feature type="compositionally biased region" description="Basic and acidic residues" evidence="1">
    <location>
        <begin position="521"/>
        <end position="538"/>
    </location>
</feature>
<sequence>MGHPSADAPASLWAAAPAAPAAPAESGETSGGNVGGALRQNEAAGAAEREERGTGGGRSAPQTDSGDNPCSIEVNTLGRCAGEPSCSASPPSAGLSSSSLVSPPTSFSVSLSPDSPLPPVSPSSSPPASCLPSAAPSSSTVDESSLLRAASECSEEAGREESPGSSNACTTRWRNTQGAGRRPPTSSAESPFFSSHSPSELLPRLPDAGSPLTRQEHHASKGQADVSQGSSTESLPTEPRFSEAAHACAADLVHFMSRGGEEQGERVEGGDEKRAQGCNLADFRDSECEQIGAATKLAEGRESEAEDVSPSRALEGEEQAPAAPVASAGYESEGRDEDGSDSPPPSDSLFFSPSTGLSPPHVRSPREGHADERPMGADGGVEGRLASSSSGHVQEARARGAPSEATEGEGQLEDPLRSVAETAPCSYHVAAGVSRIEPNNVDCEQGAKERETSPLPDSRLTETSDSRRQKRAGRASQTDGRSESPRSSSNPEAKEHPRGHDTEATPPGAPEAAPQTVAAEGRAEEAEARAGGSDREGGGEEEETDEDEAEAGAGLGEPPRWTECDREGVASFFDVSSRAKDGIVDGGGSRLVSFLSRLWPSERTSQSLSFSASAEAARVARLPGPGPEDDGWRQPATAAEGEESRAVAASCPARGTADSSSSAAGTGSLAEAADSTVFEAQVPWRALTALRLLNRRLHREKCRAASRDLVELGSPLERPRDTGGEDEARPAASDEQDVSASDSVRATAFSASRSPSTPPQAPPSPPSQEPRLNISACASTAEQRRGIVGTSEGVLLVFDWFDSSHEAKDTEALLPSSCPRRLHSTDGRESSPPRGSEFLPLVTSPQFPRRRQRDPLPHSPVSALRRDPTGSPPWTSASPPDAGSPPCMFLLLGHAAEISAISPDVAGRHVASSAHDGRLLLHAVPSSPPAGSEAFSPSSPSRAAQARETASGVSSRSAATAAGSTRGSTRQEGAWRHTRTRPSFAAVSVGSSSASPTAFVAPTPAPAARPRSSLASEPPPQEGVRRMSVEGEGGRSQRTQRAGGSAPQSGSLPLHAMHQVTCAEDEQGGEQSSQEEGSPGACLMERCRQTGARLASGSASPTGSEVFLVSPLWSVVLPQPLLSVALHPFYGSAGDDSVELMHPRDSPRYLPNGDTLFGPSDTLGGRSPPPSNRGNFSKTAARTHRFSSLSALSSSSRPSAASRASVSASSPPCVSPARQAVIWGSADGRLVLHRRGFFYSSSSVIHAGEGPVVCVSWRRSLVAWATSLGVKVLDVDMQQKVTFVPKLTASAGPGLFEGEGRHEGDTGAAGGAPGAPGRGGKPAVGRKLAASGNETTRAEPCQLVWAADDVLCIAWSTLVRVVCIRSREMLDGSQSPEMETGAPLQQRLAAKAPHHGLHADAGDPGAPAARELGGGPAAHLGAGQGRQGLVGGRSGRIWARETGAAQLAVGGEASGSSSGGTGKTVVVKFAEVVLSLAFEWASPLCGLLVSPVGSSRIFDEPEEETIDGVEAQSLCSWAAVPREGETSADGVSQGGTGRAALPEGERRWTAACREESQGSGRILFAALALPPLRHQTTELSRRVSSSAAAGENHAEEPKSSESVRETLGASSRAALRVVLVDTDGEVVRREPLHLPLGDKDAWAPEQPAEPMNAGDEKALPPGGAFQSCEAEKEERYKALLNCSPPSDREGEEDGADGSPEQIGIQRIRYTRVANAFWLEGGLLTRDATMWIIRPRDDVDRALALLSVNRRRCPTWLAEVLRVAGRVSPSFRSAVCGRVIVEMLNAGRCLLAASLVPLLAADHGDATPDWIALILLFHSFAVLHLLVLFFPSPSGLPGSPRSPSVQAQPPASVYELVLTLLACCSPRALPGERGGRGASEARGEDGRGAPREEGAREQAKVNGAARPAPSSPSVHTRAPGSVVAYAAAFSFAVQQWRLPAAATLRVLNRLRCFVFCLQPIAERDLPAFTRARVAEENEKTGAPVSPSPPTCATDSRPLLALLSPYFEHSVPAEPCAANEGSRDSHALDSAQDDGTSSSPHAQRPSVDVASDAENAPESDSPRSSQARTPTWGNSGLPAESSEAIARLLNFPCTGLCRANRAPDAVEPCAACCAAVLFLAVTPSSASGEKPEESASSHETCRSADSAYLFSPQPRAPGDARREGLSLSRQEARRRRVCLLRASATLATQLLLLDVAFDSLLRLRSPEVLSFLASCAARAAQARAAALTQSRRQLTVSTAAGSPRPRSSRSSSALHSSLYGGSAGSRVSFVSPGGGPSAAGGVGSGLSGGGAVRWSPTDKGGSSASNGNAVQGDVDRAAFHEGGSFAAARLSAHSAVEDFSGADRVGARLGDLQGLRKASELLSGCHPIDETHADGEREREEEAATLAAEAALQKVPERAAELLRLNAVQTLQLLTYQCRSADLCLADVSPTRGDMKRQTSSLQDSSGIGHDGAERLARGVTAPEWRSSDESEASGHRAGSGDRTDYESGARGDLSEEGNTDDGALAFLYPVAEVVQALQRAATPFWLHAYLKEVFQVCPAATRRYYPLQLRLFLNFAPHLLLSFLRAADGGYDYNEALAVCRSGTRLAGEHEASHVALAAASPWDSPSPRLPPALLHCEAFLLGRLGRFAEAIQLTLEHLADIPAAVSLAWESADPRVWEMLVAAVVERPCFITELLTALEDHLAAFEAYSRDKGFSARSLDALDSSLVAGRMCESERLGNDGGPPDNVSGACGGGGAAWLQRGDRRLGASGGETISLSEQHAADGAGTGKVTGSSCLSEDSEVASPSETVEENGRSADFGSPLLSNEHALDRSSFEAASAPEAQLSSINAGTLRIAGAECEASEVSSIIRKASSILTFSSSESSRRGTLDGGAAEAAARAAAAVIAPLELLKRLPSHALRLVPRLERRLARLFEQRQLRDEFWGAAERCQEHDLRDLTVQLFRRRRRGVAVRPESLRQREVENDGGERRGDGRRRERRRTRQLLELVRDRLREFRGGEAEGEREEDGDAAGLSGDAGSICEAGDGGVDRLQWRNGRHSVNDASSRKAGSTWEPALSLSTKPNGPDTGMRRHSKGDKTRSAGRSSSDELEEDGEAAAAMAGQGRRETGAAEQTENSKRRRHQSLFRSFLFPGGGGGSSGRAAPAAGAAPRGARKSRSLFSGGLSARPAADSVEGQDDAHLDASGGCAQTSRDARDAAEDLGKRGEAPQSNQTAGDSCRSSARKGDEERTEARPTGNQETKKGVQWLYLEKEGAEPGKEVSVGQMRRAEKLLQHLYETREALGRAADASCAFAPPETRCVICTYSVGCPPGSRVEWRCASGVSPKGPLKAASPEAPGALPTAALPASFSSVFPLERAPEVSLSSGACFKGSAPDDAPGGEEKPTAAVVFFCGHTAHLECCIAAKECDPYWPTGASSRPLVSLGFRQLISATPHGVSARAPGAGPSPRRSRPWALGRGRQDGARDIDPWTNEVRRPDDPAREQEKVDALPSESIFACPVCQQTPLTSWTAAWSRCGERGERGFESEARCAHPLDLTAGLYHDDSALFAVELAAKRKAIGGSSLACARLTQQASRCDHREGGA</sequence>
<feature type="compositionally biased region" description="Basic and acidic residues" evidence="1">
    <location>
        <begin position="717"/>
        <end position="729"/>
    </location>
</feature>
<feature type="region of interest" description="Disordered" evidence="1">
    <location>
        <begin position="1870"/>
        <end position="1915"/>
    </location>
</feature>
<feature type="compositionally biased region" description="Basic and acidic residues" evidence="1">
    <location>
        <begin position="1630"/>
        <end position="1642"/>
    </location>
</feature>
<feature type="region of interest" description="Disordered" evidence="1">
    <location>
        <begin position="1140"/>
        <end position="1179"/>
    </location>
</feature>
<evidence type="ECO:0000313" key="3">
    <source>
        <dbReference type="EMBL" id="PFH35363.1"/>
    </source>
</evidence>
<feature type="compositionally biased region" description="Pro residues" evidence="1">
    <location>
        <begin position="756"/>
        <end position="768"/>
    </location>
</feature>
<evidence type="ECO:0000256" key="1">
    <source>
        <dbReference type="SAM" id="MobiDB-lite"/>
    </source>
</evidence>
<dbReference type="RefSeq" id="XP_029219372.1">
    <property type="nucleotide sequence ID" value="XM_029364664.1"/>
</dbReference>
<feature type="region of interest" description="Disordered" evidence="1">
    <location>
        <begin position="1630"/>
        <end position="1664"/>
    </location>
</feature>
<feature type="compositionally biased region" description="Gly residues" evidence="1">
    <location>
        <begin position="1307"/>
        <end position="1322"/>
    </location>
</feature>
<feature type="region of interest" description="Disordered" evidence="1">
    <location>
        <begin position="2278"/>
        <end position="2307"/>
    </location>
</feature>
<feature type="compositionally biased region" description="Low complexity" evidence="1">
    <location>
        <begin position="126"/>
        <end position="139"/>
    </location>
</feature>
<dbReference type="EMBL" id="NWUJ01000005">
    <property type="protein sequence ID" value="PFH35363.1"/>
    <property type="molecule type" value="Genomic_DNA"/>
</dbReference>
<feature type="region of interest" description="Disordered" evidence="1">
    <location>
        <begin position="2994"/>
        <end position="3023"/>
    </location>
</feature>
<feature type="compositionally biased region" description="Low complexity" evidence="1">
    <location>
        <begin position="653"/>
        <end position="666"/>
    </location>
</feature>
<feature type="region of interest" description="Disordered" evidence="1">
    <location>
        <begin position="2226"/>
        <end position="2255"/>
    </location>
</feature>
<feature type="compositionally biased region" description="Basic and acidic residues" evidence="1">
    <location>
        <begin position="1023"/>
        <end position="1035"/>
    </location>
</feature>
<dbReference type="Proteomes" id="UP000224006">
    <property type="component" value="Chromosome V"/>
</dbReference>
<comment type="caution">
    <text evidence="3">The sequence shown here is derived from an EMBL/GenBank/DDBJ whole genome shotgun (WGS) entry which is preliminary data.</text>
</comment>
<feature type="compositionally biased region" description="Basic and acidic residues" evidence="1">
    <location>
        <begin position="259"/>
        <end position="275"/>
    </location>
</feature>
<feature type="region of interest" description="Disordered" evidence="1">
    <location>
        <begin position="2956"/>
        <end position="2976"/>
    </location>
</feature>
<feature type="compositionally biased region" description="Basic and acidic residues" evidence="1">
    <location>
        <begin position="492"/>
        <end position="503"/>
    </location>
</feature>
<feature type="region of interest" description="Disordered" evidence="1">
    <location>
        <begin position="808"/>
        <end position="881"/>
    </location>
</feature>
<feature type="region of interest" description="Disordered" evidence="1">
    <location>
        <begin position="2012"/>
        <end position="2076"/>
    </location>
</feature>
<feature type="compositionally biased region" description="Low complexity" evidence="1">
    <location>
        <begin position="929"/>
        <end position="970"/>
    </location>
</feature>
<feature type="compositionally biased region" description="Polar residues" evidence="1">
    <location>
        <begin position="163"/>
        <end position="178"/>
    </location>
</feature>
<feature type="region of interest" description="Disordered" evidence="1">
    <location>
        <begin position="1681"/>
        <end position="1700"/>
    </location>
</feature>
<feature type="compositionally biased region" description="Basic and acidic residues" evidence="1">
    <location>
        <begin position="3454"/>
        <end position="3476"/>
    </location>
</feature>
<feature type="compositionally biased region" description="Basic and acidic residues" evidence="1">
    <location>
        <begin position="2464"/>
        <end position="2492"/>
    </location>
</feature>
<feature type="compositionally biased region" description="Low complexity" evidence="1">
    <location>
        <begin position="982"/>
        <end position="1016"/>
    </location>
</feature>
<feature type="region of interest" description="Disordered" evidence="1">
    <location>
        <begin position="3036"/>
        <end position="3241"/>
    </location>
</feature>
<gene>
    <name evidence="3" type="ORF">BESB_062500</name>
</gene>
<dbReference type="OrthoDB" id="333832at2759"/>
<feature type="compositionally biased region" description="Basic and acidic residues" evidence="1">
    <location>
        <begin position="3189"/>
        <end position="3203"/>
    </location>
</feature>
<feature type="region of interest" description="Disordered" evidence="1">
    <location>
        <begin position="2146"/>
        <end position="2165"/>
    </location>
</feature>
<feature type="compositionally biased region" description="Polar residues" evidence="1">
    <location>
        <begin position="2060"/>
        <end position="2072"/>
    </location>
</feature>
<feature type="compositionally biased region" description="Low complexity" evidence="1">
    <location>
        <begin position="3137"/>
        <end position="3148"/>
    </location>
</feature>
<feature type="region of interest" description="Disordered" evidence="1">
    <location>
        <begin position="2758"/>
        <end position="2802"/>
    </location>
</feature>
<feature type="compositionally biased region" description="Acidic residues" evidence="1">
    <location>
        <begin position="539"/>
        <end position="550"/>
    </location>
</feature>
<feature type="compositionally biased region" description="Low complexity" evidence="1">
    <location>
        <begin position="183"/>
        <end position="203"/>
    </location>
</feature>
<feature type="compositionally biased region" description="Basic and acidic residues" evidence="1">
    <location>
        <begin position="364"/>
        <end position="375"/>
    </location>
</feature>
<feature type="compositionally biased region" description="Basic and acidic residues" evidence="1">
    <location>
        <begin position="2956"/>
        <end position="2973"/>
    </location>
</feature>
<feature type="compositionally biased region" description="Gly residues" evidence="1">
    <location>
        <begin position="2278"/>
        <end position="2289"/>
    </location>
</feature>
<dbReference type="Pfam" id="PF23411">
    <property type="entry name" value="Beta-prop_Vps41"/>
    <property type="match status" value="1"/>
</dbReference>
<feature type="compositionally biased region" description="Low complexity" evidence="1">
    <location>
        <begin position="3008"/>
        <end position="3017"/>
    </location>
</feature>
<evidence type="ECO:0000313" key="4">
    <source>
        <dbReference type="Proteomes" id="UP000224006"/>
    </source>
</evidence>
<dbReference type="KEGG" id="bbes:BESB_062500"/>
<protein>
    <recommendedName>
        <fullName evidence="2">Vps41 beta-propeller domain-containing protein</fullName>
    </recommendedName>
</protein>
<feature type="compositionally biased region" description="Low complexity" evidence="1">
    <location>
        <begin position="1"/>
        <end position="24"/>
    </location>
</feature>
<dbReference type="InterPro" id="IPR057780">
    <property type="entry name" value="Beta-prop_Vps41"/>
</dbReference>
<feature type="region of interest" description="Disordered" evidence="1">
    <location>
        <begin position="921"/>
        <end position="1052"/>
    </location>
</feature>
<feature type="compositionally biased region" description="Pro residues" evidence="1">
    <location>
        <begin position="115"/>
        <end position="125"/>
    </location>
</feature>
<organism evidence="3 4">
    <name type="scientific">Besnoitia besnoiti</name>
    <name type="common">Apicomplexan protozoan</name>
    <dbReference type="NCBI Taxonomy" id="94643"/>
    <lineage>
        <taxon>Eukaryota</taxon>
        <taxon>Sar</taxon>
        <taxon>Alveolata</taxon>
        <taxon>Apicomplexa</taxon>
        <taxon>Conoidasida</taxon>
        <taxon>Coccidia</taxon>
        <taxon>Eucoccidiorida</taxon>
        <taxon>Eimeriorina</taxon>
        <taxon>Sarcocystidae</taxon>
        <taxon>Besnoitia</taxon>
    </lineage>
</organism>
<feature type="compositionally biased region" description="Polar residues" evidence="1">
    <location>
        <begin position="2298"/>
        <end position="2307"/>
    </location>
</feature>
<feature type="compositionally biased region" description="Low complexity" evidence="1">
    <location>
        <begin position="84"/>
        <end position="114"/>
    </location>
</feature>
<feature type="region of interest" description="Disordered" evidence="1">
    <location>
        <begin position="2430"/>
        <end position="2496"/>
    </location>
</feature>
<dbReference type="Pfam" id="PF23556">
    <property type="entry name" value="TPR_Vps41"/>
    <property type="match status" value="1"/>
</dbReference>
<feature type="compositionally biased region" description="Polar residues" evidence="1">
    <location>
        <begin position="1036"/>
        <end position="1051"/>
    </location>
</feature>
<feature type="domain" description="Vps41 beta-propeller" evidence="2">
    <location>
        <begin position="1219"/>
        <end position="1296"/>
    </location>
</feature>
<dbReference type="VEuPathDB" id="ToxoDB:BESB_062500"/>
<feature type="compositionally biased region" description="Low complexity" evidence="1">
    <location>
        <begin position="504"/>
        <end position="520"/>
    </location>
</feature>
<feature type="compositionally biased region" description="Polar residues" evidence="1">
    <location>
        <begin position="2770"/>
        <end position="2787"/>
    </location>
</feature>
<proteinExistence type="predicted"/>
<feature type="region of interest" description="Disordered" evidence="1">
    <location>
        <begin position="713"/>
        <end position="772"/>
    </location>
</feature>
<accession>A0A2A9MIA0</accession>
<feature type="region of interest" description="Disordered" evidence="1">
    <location>
        <begin position="1"/>
        <end position="243"/>
    </location>
</feature>
<feature type="compositionally biased region" description="Gly residues" evidence="1">
    <location>
        <begin position="1412"/>
        <end position="1428"/>
    </location>
</feature>
<feature type="region of interest" description="Disordered" evidence="1">
    <location>
        <begin position="256"/>
        <end position="565"/>
    </location>
</feature>
<feature type="compositionally biased region" description="Polar residues" evidence="1">
    <location>
        <begin position="3205"/>
        <end position="3217"/>
    </location>
</feature>
<feature type="region of interest" description="Disordered" evidence="1">
    <location>
        <begin position="1577"/>
        <end position="1607"/>
    </location>
</feature>
<feature type="compositionally biased region" description="Basic and acidic residues" evidence="1">
    <location>
        <begin position="1592"/>
        <end position="1604"/>
    </location>
</feature>
<feature type="region of interest" description="Disordered" evidence="1">
    <location>
        <begin position="3431"/>
        <end position="3476"/>
    </location>
</feature>
<dbReference type="GeneID" id="40311178"/>
<feature type="compositionally biased region" description="Low complexity" evidence="1">
    <location>
        <begin position="3433"/>
        <end position="3443"/>
    </location>
</feature>
<reference evidence="3 4" key="1">
    <citation type="submission" date="2017-09" db="EMBL/GenBank/DDBJ databases">
        <title>Genome sequencing of Besnoitia besnoiti strain Bb-Ger1.</title>
        <authorList>
            <person name="Schares G."/>
            <person name="Venepally P."/>
            <person name="Lorenzi H.A."/>
        </authorList>
    </citation>
    <scope>NUCLEOTIDE SEQUENCE [LARGE SCALE GENOMIC DNA]</scope>
    <source>
        <strain evidence="3 4">Bb-Ger1</strain>
    </source>
</reference>
<feature type="region of interest" description="Disordered" evidence="1">
    <location>
        <begin position="1391"/>
        <end position="1428"/>
    </location>
</feature>
<keyword evidence="4" id="KW-1185">Reference proteome</keyword>
<dbReference type="STRING" id="94643.A0A2A9MIA0"/>
<feature type="compositionally biased region" description="Basic and acidic residues" evidence="1">
    <location>
        <begin position="3220"/>
        <end position="3229"/>
    </location>
</feature>
<feature type="region of interest" description="Disordered" evidence="1">
    <location>
        <begin position="619"/>
        <end position="666"/>
    </location>
</feature>
<evidence type="ECO:0000259" key="2">
    <source>
        <dbReference type="Pfam" id="PF23411"/>
    </source>
</evidence>
<feature type="region of interest" description="Disordered" evidence="1">
    <location>
        <begin position="1295"/>
        <end position="1331"/>
    </location>
</feature>
<feature type="compositionally biased region" description="Polar residues" evidence="1">
    <location>
        <begin position="225"/>
        <end position="235"/>
    </location>
</feature>
<name>A0A2A9MIA0_BESBE</name>